<feature type="binding site" evidence="7">
    <location>
        <position position="179"/>
    </location>
    <ligand>
        <name>chlorophyll a</name>
        <dbReference type="ChEBI" id="CHEBI:58416"/>
        <label>1</label>
    </ligand>
</feature>
<evidence type="ECO:0000256" key="5">
    <source>
        <dbReference type="ARBA" id="ARBA00022531"/>
    </source>
</evidence>
<sequence length="205" mass="21820">MFKLLCLATTLAAAAAFAPVRGTARRSAVSMKRAAAVDALVGADVETNGFWDPLGLAKNEEALGRRRHVELKHGRVAMLAVLGNIVTDAGYHPLFDGKIPAGIGAISKVPTAGWVQILFAIAAIELRYGGYDESKTPGDIAGFGSAFIPEDPVEYEKLQLRELKHGRLAMIAILGELVQEQITGQTVLQQLVEGNVNPFTPGAFV</sequence>
<keyword evidence="8" id="KW-0732">Signal</keyword>
<dbReference type="AlphaFoldDB" id="A0A7R9U311"/>
<evidence type="ECO:0000256" key="2">
    <source>
        <dbReference type="ARBA" id="ARBA00004229"/>
    </source>
</evidence>
<comment type="similarity">
    <text evidence="3">Belongs to the fucoxanthin chlorophyll protein family.</text>
</comment>
<dbReference type="EMBL" id="HBEA01002928">
    <property type="protein sequence ID" value="CAD8252680.1"/>
    <property type="molecule type" value="Transcribed_RNA"/>
</dbReference>
<comment type="function">
    <text evidence="1">The light-harvesting complex (LHC) functions as a light receptor, it captures and delivers excitation energy to photosystems with which it is closely associated. Energy is transferred from the carotenoid and chlorophyll C (or B) to chlorophyll A and the photosynthetic reaction centers where it is used to synthesize ATP and reducing power.</text>
</comment>
<dbReference type="GO" id="GO:0016168">
    <property type="term" value="F:chlorophyll binding"/>
    <property type="evidence" value="ECO:0007669"/>
    <property type="project" value="UniProtKB-KW"/>
</dbReference>
<keyword evidence="7" id="KW-0157">Chromophore</keyword>
<keyword evidence="5" id="KW-0602">Photosynthesis</keyword>
<dbReference type="PANTHER" id="PTHR21649">
    <property type="entry name" value="CHLOROPHYLL A/B BINDING PROTEIN"/>
    <property type="match status" value="1"/>
</dbReference>
<dbReference type="SUPFAM" id="SSF103511">
    <property type="entry name" value="Chlorophyll a-b binding protein"/>
    <property type="match status" value="1"/>
</dbReference>
<dbReference type="InterPro" id="IPR001344">
    <property type="entry name" value="Chloro_AB-bd_pln"/>
</dbReference>
<evidence type="ECO:0000313" key="9">
    <source>
        <dbReference type="EMBL" id="CAD8252680.1"/>
    </source>
</evidence>
<name>A0A7R9U311_9STRA</name>
<dbReference type="GO" id="GO:0009507">
    <property type="term" value="C:chloroplast"/>
    <property type="evidence" value="ECO:0007669"/>
    <property type="project" value="UniProtKB-SubCell"/>
</dbReference>
<feature type="binding site" evidence="7">
    <location>
        <position position="51"/>
    </location>
    <ligand>
        <name>chlorophyll a</name>
        <dbReference type="ChEBI" id="CHEBI:58416"/>
        <label>1</label>
    </ligand>
</feature>
<accession>A0A7R9U311</accession>
<feature type="binding site" description="axial binding residue" evidence="7">
    <location>
        <position position="75"/>
    </location>
    <ligand>
        <name>chlorophyll b</name>
        <dbReference type="ChEBI" id="CHEBI:61721"/>
        <label>1</label>
    </ligand>
    <ligandPart>
        <name>Mg</name>
        <dbReference type="ChEBI" id="CHEBI:25107"/>
    </ligandPart>
</feature>
<dbReference type="GO" id="GO:0016020">
    <property type="term" value="C:membrane"/>
    <property type="evidence" value="ECO:0007669"/>
    <property type="project" value="InterPro"/>
</dbReference>
<feature type="binding site" evidence="7">
    <location>
        <position position="70"/>
    </location>
    <ligand>
        <name>chlorophyll a</name>
        <dbReference type="ChEBI" id="CHEBI:58416"/>
        <label>1</label>
    </ligand>
</feature>
<dbReference type="Gene3D" id="1.10.3460.10">
    <property type="entry name" value="Chlorophyll a/b binding protein domain"/>
    <property type="match status" value="1"/>
</dbReference>
<evidence type="ECO:0000256" key="4">
    <source>
        <dbReference type="ARBA" id="ARBA00022528"/>
    </source>
</evidence>
<feature type="binding site" evidence="7">
    <location>
        <position position="167"/>
    </location>
    <ligand>
        <name>chlorophyll a</name>
        <dbReference type="ChEBI" id="CHEBI:58416"/>
        <label>1</label>
    </ligand>
</feature>
<keyword evidence="7" id="KW-0148">Chlorophyll</keyword>
<evidence type="ECO:0000256" key="7">
    <source>
        <dbReference type="PIRSR" id="PIRSR601344-1"/>
    </source>
</evidence>
<gene>
    <name evidence="9" type="ORF">PPYR1160_LOCUS2172</name>
</gene>
<evidence type="ECO:0000256" key="3">
    <source>
        <dbReference type="ARBA" id="ARBA00005933"/>
    </source>
</evidence>
<comment type="subcellular location">
    <subcellularLocation>
        <location evidence="2">Plastid</location>
        <location evidence="2">Chloroplast</location>
    </subcellularLocation>
</comment>
<evidence type="ECO:0000256" key="6">
    <source>
        <dbReference type="ARBA" id="ARBA00022640"/>
    </source>
</evidence>
<organism evidence="9">
    <name type="scientific">Pinguiococcus pyrenoidosus</name>
    <dbReference type="NCBI Taxonomy" id="172671"/>
    <lineage>
        <taxon>Eukaryota</taxon>
        <taxon>Sar</taxon>
        <taxon>Stramenopiles</taxon>
        <taxon>Ochrophyta</taxon>
        <taxon>Pinguiophyceae</taxon>
        <taxon>Pinguiochrysidales</taxon>
        <taxon>Pinguiochrysidaceae</taxon>
        <taxon>Pinguiococcus</taxon>
    </lineage>
</organism>
<evidence type="ECO:0000256" key="1">
    <source>
        <dbReference type="ARBA" id="ARBA00004022"/>
    </source>
</evidence>
<feature type="signal peptide" evidence="8">
    <location>
        <begin position="1"/>
        <end position="16"/>
    </location>
</feature>
<dbReference type="GO" id="GO:0009765">
    <property type="term" value="P:photosynthesis, light harvesting"/>
    <property type="evidence" value="ECO:0007669"/>
    <property type="project" value="InterPro"/>
</dbReference>
<feature type="binding site" evidence="7">
    <location>
        <position position="73"/>
    </location>
    <ligand>
        <name>chlorophyll a</name>
        <dbReference type="ChEBI" id="CHEBI:58416"/>
        <label>1</label>
    </ligand>
</feature>
<reference evidence="9" key="1">
    <citation type="submission" date="2021-01" db="EMBL/GenBank/DDBJ databases">
        <authorList>
            <person name="Corre E."/>
            <person name="Pelletier E."/>
            <person name="Niang G."/>
            <person name="Scheremetjew M."/>
            <person name="Finn R."/>
            <person name="Kale V."/>
            <person name="Holt S."/>
            <person name="Cochrane G."/>
            <person name="Meng A."/>
            <person name="Brown T."/>
            <person name="Cohen L."/>
        </authorList>
    </citation>
    <scope>NUCLEOTIDE SEQUENCE</scope>
    <source>
        <strain evidence="9">CCMP2078</strain>
    </source>
</reference>
<evidence type="ECO:0000256" key="8">
    <source>
        <dbReference type="SAM" id="SignalP"/>
    </source>
</evidence>
<feature type="binding site" description="axial binding residue" evidence="7">
    <location>
        <position position="133"/>
    </location>
    <ligand>
        <name>chlorophyll b</name>
        <dbReference type="ChEBI" id="CHEBI:61721"/>
        <label>1</label>
    </ligand>
    <ligandPart>
        <name>Mg</name>
        <dbReference type="ChEBI" id="CHEBI:25107"/>
    </ligandPart>
</feature>
<keyword evidence="4" id="KW-0150">Chloroplast</keyword>
<keyword evidence="6" id="KW-0934">Plastid</keyword>
<proteinExistence type="inferred from homology"/>
<dbReference type="Pfam" id="PF00504">
    <property type="entry name" value="Chloroa_b-bind"/>
    <property type="match status" value="1"/>
</dbReference>
<protein>
    <submittedName>
        <fullName evidence="9">Uncharacterized protein</fullName>
    </submittedName>
</protein>
<feature type="chain" id="PRO_5030532329" evidence="8">
    <location>
        <begin position="17"/>
        <end position="205"/>
    </location>
</feature>
<dbReference type="InterPro" id="IPR022796">
    <property type="entry name" value="Chloroa_b-bind"/>
</dbReference>
<feature type="binding site" evidence="7">
    <location>
        <position position="162"/>
    </location>
    <ligand>
        <name>chlorophyll a</name>
        <dbReference type="ChEBI" id="CHEBI:58416"/>
        <label>1</label>
    </ligand>
</feature>